<keyword evidence="3" id="KW-1185">Reference proteome</keyword>
<feature type="non-terminal residue" evidence="2">
    <location>
        <position position="135"/>
    </location>
</feature>
<dbReference type="EMBL" id="JABCKI010001098">
    <property type="protein sequence ID" value="KAG5649364.1"/>
    <property type="molecule type" value="Genomic_DNA"/>
</dbReference>
<name>A0A9P7KH65_9AGAR</name>
<evidence type="ECO:0000256" key="1">
    <source>
        <dbReference type="SAM" id="MobiDB-lite"/>
    </source>
</evidence>
<evidence type="ECO:0000313" key="3">
    <source>
        <dbReference type="Proteomes" id="UP000717328"/>
    </source>
</evidence>
<proteinExistence type="predicted"/>
<evidence type="ECO:0000313" key="2">
    <source>
        <dbReference type="EMBL" id="KAG5649364.1"/>
    </source>
</evidence>
<reference evidence="2" key="1">
    <citation type="submission" date="2021-02" db="EMBL/GenBank/DDBJ databases">
        <authorList>
            <person name="Nieuwenhuis M."/>
            <person name="Van De Peppel L.J.J."/>
        </authorList>
    </citation>
    <scope>NUCLEOTIDE SEQUENCE</scope>
    <source>
        <strain evidence="2">D49</strain>
    </source>
</reference>
<feature type="compositionally biased region" description="Acidic residues" evidence="1">
    <location>
        <begin position="97"/>
        <end position="122"/>
    </location>
</feature>
<protein>
    <submittedName>
        <fullName evidence="2">Uncharacterized protein</fullName>
    </submittedName>
</protein>
<organism evidence="2 3">
    <name type="scientific">Sphagnurus paluster</name>
    <dbReference type="NCBI Taxonomy" id="117069"/>
    <lineage>
        <taxon>Eukaryota</taxon>
        <taxon>Fungi</taxon>
        <taxon>Dikarya</taxon>
        <taxon>Basidiomycota</taxon>
        <taxon>Agaricomycotina</taxon>
        <taxon>Agaricomycetes</taxon>
        <taxon>Agaricomycetidae</taxon>
        <taxon>Agaricales</taxon>
        <taxon>Tricholomatineae</taxon>
        <taxon>Lyophyllaceae</taxon>
        <taxon>Sphagnurus</taxon>
    </lineage>
</organism>
<dbReference type="Proteomes" id="UP000717328">
    <property type="component" value="Unassembled WGS sequence"/>
</dbReference>
<comment type="caution">
    <text evidence="2">The sequence shown here is derived from an EMBL/GenBank/DDBJ whole genome shotgun (WGS) entry which is preliminary data.</text>
</comment>
<gene>
    <name evidence="2" type="ORF">H0H81_004277</name>
</gene>
<accession>A0A9P7KH65</accession>
<feature type="compositionally biased region" description="Basic residues" evidence="1">
    <location>
        <begin position="1"/>
        <end position="16"/>
    </location>
</feature>
<dbReference type="AlphaFoldDB" id="A0A9P7KH65"/>
<reference evidence="2" key="2">
    <citation type="submission" date="2021-10" db="EMBL/GenBank/DDBJ databases">
        <title>Phylogenomics reveals ancestral predisposition of the termite-cultivated fungus Termitomyces towards a domesticated lifestyle.</title>
        <authorList>
            <person name="Auxier B."/>
            <person name="Grum-Grzhimaylo A."/>
            <person name="Cardenas M.E."/>
            <person name="Lodge J.D."/>
            <person name="Laessoe T."/>
            <person name="Pedersen O."/>
            <person name="Smith M.E."/>
            <person name="Kuyper T.W."/>
            <person name="Franco-Molano E.A."/>
            <person name="Baroni T.J."/>
            <person name="Aanen D.K."/>
        </authorList>
    </citation>
    <scope>NUCLEOTIDE SEQUENCE</scope>
    <source>
        <strain evidence="2">D49</strain>
    </source>
</reference>
<feature type="region of interest" description="Disordered" evidence="1">
    <location>
        <begin position="1"/>
        <end position="135"/>
    </location>
</feature>
<sequence>MANRRKKERAAKKKPPKATPEPKKKKGEASKPVQVPDPPPAPHPKPRPLKKKVSEPIPKPEQVARNLLEMRLQNIKEVHPDQVDDPTPGKRKRLMEDLEIDQDGEDEVQEDTGAEGFEDEDERSSIASSHDDLVE</sequence>